<name>A0AAP8PN79_9STAP</name>
<evidence type="ECO:0000313" key="10">
    <source>
        <dbReference type="EMBL" id="PNZ66385.1"/>
    </source>
</evidence>
<dbReference type="RefSeq" id="WP_059107060.1">
    <property type="nucleotide sequence ID" value="NZ_AP024589.1"/>
</dbReference>
<organism evidence="10 11">
    <name type="scientific">Staphylococcus auricularis</name>
    <dbReference type="NCBI Taxonomy" id="29379"/>
    <lineage>
        <taxon>Bacteria</taxon>
        <taxon>Bacillati</taxon>
        <taxon>Bacillota</taxon>
        <taxon>Bacilli</taxon>
        <taxon>Bacillales</taxon>
        <taxon>Staphylococcaceae</taxon>
        <taxon>Staphylococcus</taxon>
    </lineage>
</organism>
<dbReference type="PROSITE" id="PS00211">
    <property type="entry name" value="ABC_TRANSPORTER_1"/>
    <property type="match status" value="1"/>
</dbReference>
<evidence type="ECO:0000256" key="8">
    <source>
        <dbReference type="ARBA" id="ARBA00024721"/>
    </source>
</evidence>
<dbReference type="InterPro" id="IPR017911">
    <property type="entry name" value="MacB-like_ATP-bd"/>
</dbReference>
<dbReference type="AlphaFoldDB" id="A0AAP8PN79"/>
<dbReference type="InterPro" id="IPR003439">
    <property type="entry name" value="ABC_transporter-like_ATP-bd"/>
</dbReference>
<dbReference type="GeneID" id="64981134"/>
<reference evidence="10 11" key="1">
    <citation type="submission" date="2017-08" db="EMBL/GenBank/DDBJ databases">
        <title>Draft genome sequences of 64 type strains of genus Staph aureus.</title>
        <authorList>
            <person name="Cole K."/>
            <person name="Golubchik T."/>
            <person name="Russell J."/>
            <person name="Foster D."/>
            <person name="Llewelyn M."/>
            <person name="Wilson D."/>
            <person name="Crook D."/>
            <person name="Paul J."/>
        </authorList>
    </citation>
    <scope>NUCLEOTIDE SEQUENCE [LARGE SCALE GENOMIC DNA]</scope>
    <source>
        <strain evidence="10 11">NCTC 12101</strain>
    </source>
</reference>
<dbReference type="SUPFAM" id="SSF52540">
    <property type="entry name" value="P-loop containing nucleoside triphosphate hydrolases"/>
    <property type="match status" value="1"/>
</dbReference>
<keyword evidence="5 10" id="KW-0067">ATP-binding</keyword>
<evidence type="ECO:0000256" key="7">
    <source>
        <dbReference type="ARBA" id="ARBA00024432"/>
    </source>
</evidence>
<dbReference type="GO" id="GO:0005886">
    <property type="term" value="C:plasma membrane"/>
    <property type="evidence" value="ECO:0007669"/>
    <property type="project" value="UniProtKB-SubCell"/>
</dbReference>
<dbReference type="InterPro" id="IPR017871">
    <property type="entry name" value="ABC_transporter-like_CS"/>
</dbReference>
<dbReference type="PANTHER" id="PTHR42798">
    <property type="entry name" value="LIPOPROTEIN-RELEASING SYSTEM ATP-BINDING PROTEIN LOLD"/>
    <property type="match status" value="1"/>
</dbReference>
<dbReference type="CDD" id="cd03255">
    <property type="entry name" value="ABC_MJ0796_LolCDE_FtsE"/>
    <property type="match status" value="1"/>
</dbReference>
<keyword evidence="4" id="KW-0547">Nucleotide-binding</keyword>
<accession>A0AAP8PN79</accession>
<evidence type="ECO:0000256" key="5">
    <source>
        <dbReference type="ARBA" id="ARBA00022840"/>
    </source>
</evidence>
<dbReference type="PANTHER" id="PTHR42798:SF7">
    <property type="entry name" value="ALPHA-D-RIBOSE 1-METHYLPHOSPHONATE 5-TRIPHOSPHATE SYNTHASE SUBUNIT PHNL"/>
    <property type="match status" value="1"/>
</dbReference>
<keyword evidence="3" id="KW-0813">Transport</keyword>
<sequence>MLLEVENVKKIFGRRLNAVTALKDLSFTVNEGEFVAIMGESGSGKSTLLNLIATFDQPTEGSITIHGQNLDQLKHKQIAQFRRNMLGFVFQDFNMLTTMTNKDNLLMPLVLSNEKPQTMNERVEVISEELDIKNILDKYPHEVSGGQQQRVAIGRAIITQPKLILADEPTGALDSKTSEDIMNLFRKMNHDQQTILMVTHSTVDASFAKRVLFIKDGRVYHEIYRGEESRAVFQKRISESLTILNERAD</sequence>
<dbReference type="Pfam" id="PF00005">
    <property type="entry name" value="ABC_tran"/>
    <property type="match status" value="1"/>
</dbReference>
<comment type="similarity">
    <text evidence="6">Belongs to the ABC transporter superfamily. HrtA family.</text>
</comment>
<evidence type="ECO:0000256" key="2">
    <source>
        <dbReference type="ARBA" id="ARBA00011131"/>
    </source>
</evidence>
<dbReference type="GO" id="GO:0022857">
    <property type="term" value="F:transmembrane transporter activity"/>
    <property type="evidence" value="ECO:0007669"/>
    <property type="project" value="UniProtKB-ARBA"/>
</dbReference>
<evidence type="ECO:0000256" key="1">
    <source>
        <dbReference type="ARBA" id="ARBA00004202"/>
    </source>
</evidence>
<gene>
    <name evidence="10" type="ORF">CD158_08625</name>
</gene>
<proteinExistence type="inferred from homology"/>
<dbReference type="GO" id="GO:0016887">
    <property type="term" value="F:ATP hydrolysis activity"/>
    <property type="evidence" value="ECO:0007669"/>
    <property type="project" value="InterPro"/>
</dbReference>
<dbReference type="GO" id="GO:0098796">
    <property type="term" value="C:membrane protein complex"/>
    <property type="evidence" value="ECO:0007669"/>
    <property type="project" value="UniProtKB-ARBA"/>
</dbReference>
<dbReference type="InterPro" id="IPR027417">
    <property type="entry name" value="P-loop_NTPase"/>
</dbReference>
<dbReference type="PROSITE" id="PS50893">
    <property type="entry name" value="ABC_TRANSPORTER_2"/>
    <property type="match status" value="1"/>
</dbReference>
<evidence type="ECO:0000313" key="11">
    <source>
        <dbReference type="Proteomes" id="UP000242470"/>
    </source>
</evidence>
<dbReference type="Proteomes" id="UP000242470">
    <property type="component" value="Unassembled WGS sequence"/>
</dbReference>
<dbReference type="SMART" id="SM00382">
    <property type="entry name" value="AAA"/>
    <property type="match status" value="1"/>
</dbReference>
<comment type="subunit">
    <text evidence="2">The complex is composed of two ATP-binding proteins (HrtA), two transmembrane proteins (HrtB) and a solute-binding protein.</text>
</comment>
<dbReference type="GO" id="GO:0005524">
    <property type="term" value="F:ATP binding"/>
    <property type="evidence" value="ECO:0007669"/>
    <property type="project" value="UniProtKB-KW"/>
</dbReference>
<evidence type="ECO:0000256" key="4">
    <source>
        <dbReference type="ARBA" id="ARBA00022741"/>
    </source>
</evidence>
<dbReference type="Gene3D" id="3.40.50.300">
    <property type="entry name" value="P-loop containing nucleotide triphosphate hydrolases"/>
    <property type="match status" value="1"/>
</dbReference>
<feature type="domain" description="ABC transporter" evidence="9">
    <location>
        <begin position="3"/>
        <end position="241"/>
    </location>
</feature>
<comment type="function">
    <text evidence="8">Part of the ABC transporter complex hrt involved in hemin import. Responsible for energy coupling to the transport system.</text>
</comment>
<dbReference type="FunFam" id="3.40.50.300:FF:000032">
    <property type="entry name" value="Export ABC transporter ATP-binding protein"/>
    <property type="match status" value="1"/>
</dbReference>
<dbReference type="InterPro" id="IPR003593">
    <property type="entry name" value="AAA+_ATPase"/>
</dbReference>
<dbReference type="EMBL" id="PPQW01000065">
    <property type="protein sequence ID" value="PNZ66385.1"/>
    <property type="molecule type" value="Genomic_DNA"/>
</dbReference>
<evidence type="ECO:0000256" key="6">
    <source>
        <dbReference type="ARBA" id="ARBA00024359"/>
    </source>
</evidence>
<comment type="subcellular location">
    <subcellularLocation>
        <location evidence="1">Cell membrane</location>
        <topology evidence="1">Peripheral membrane protein</topology>
    </subcellularLocation>
</comment>
<comment type="caution">
    <text evidence="10">The sequence shown here is derived from an EMBL/GenBank/DDBJ whole genome shotgun (WGS) entry which is preliminary data.</text>
</comment>
<evidence type="ECO:0000256" key="3">
    <source>
        <dbReference type="ARBA" id="ARBA00022448"/>
    </source>
</evidence>
<protein>
    <recommendedName>
        <fullName evidence="7">Putative hemin import ATP-binding protein HrtA</fullName>
    </recommendedName>
</protein>
<evidence type="ECO:0000259" key="9">
    <source>
        <dbReference type="PROSITE" id="PS50893"/>
    </source>
</evidence>